<dbReference type="CDD" id="cd03768">
    <property type="entry name" value="SR_ResInv"/>
    <property type="match status" value="1"/>
</dbReference>
<dbReference type="PANTHER" id="PTHR30461:SF2">
    <property type="entry name" value="SERINE RECOMBINASE PINE-RELATED"/>
    <property type="match status" value="1"/>
</dbReference>
<dbReference type="FunFam" id="3.40.50.1390:FF:000001">
    <property type="entry name" value="DNA recombinase"/>
    <property type="match status" value="1"/>
</dbReference>
<dbReference type="GO" id="GO:0015074">
    <property type="term" value="P:DNA integration"/>
    <property type="evidence" value="ECO:0007669"/>
    <property type="project" value="UniProtKB-KW"/>
</dbReference>
<evidence type="ECO:0000256" key="6">
    <source>
        <dbReference type="PIRSR" id="PIRSR606118-50"/>
    </source>
</evidence>
<protein>
    <recommendedName>
        <fullName evidence="8">Resolvase/invertase-type recombinase catalytic domain-containing protein</fullName>
    </recommendedName>
</protein>
<evidence type="ECO:0000259" key="8">
    <source>
        <dbReference type="PROSITE" id="PS51736"/>
    </source>
</evidence>
<dbReference type="GO" id="GO:0003677">
    <property type="term" value="F:DNA binding"/>
    <property type="evidence" value="ECO:0007669"/>
    <property type="project" value="UniProtKB-KW"/>
</dbReference>
<comment type="caution">
    <text evidence="9">The sequence shown here is derived from an EMBL/GenBank/DDBJ whole genome shotgun (WGS) entry which is preliminary data.</text>
</comment>
<dbReference type="SUPFAM" id="SSF53041">
    <property type="entry name" value="Resolvase-like"/>
    <property type="match status" value="1"/>
</dbReference>
<dbReference type="GO" id="GO:0000150">
    <property type="term" value="F:DNA strand exchange activity"/>
    <property type="evidence" value="ECO:0007669"/>
    <property type="project" value="UniProtKB-KW"/>
</dbReference>
<proteinExistence type="inferred from homology"/>
<dbReference type="PROSITE" id="PS51736">
    <property type="entry name" value="RECOMBINASES_3"/>
    <property type="match status" value="1"/>
</dbReference>
<evidence type="ECO:0000313" key="9">
    <source>
        <dbReference type="EMBL" id="KAA1053074.1"/>
    </source>
</evidence>
<sequence length="190" mass="20737">MDLGYARVSTADQNLDAQIAALTGAGVDPSRIYTDRISGAKAERPGLAELMRSLRPGDVVVISRLDRLGRSLHDLLDLVRKIEAAGAGLRSLSEVLDTTTPTGRLLFHLFGAIAEFERGLIRERTVAGLKAARARGAKPGRKSVLTGEKLKMVRVLWSDPAVPVSHITKEFKVSRRTLYRELGPRLAEQS</sequence>
<evidence type="ECO:0000313" key="10">
    <source>
        <dbReference type="Proteomes" id="UP000325333"/>
    </source>
</evidence>
<dbReference type="InterPro" id="IPR036162">
    <property type="entry name" value="Resolvase-like_N_sf"/>
</dbReference>
<reference evidence="9 10" key="1">
    <citation type="submission" date="2019-07" db="EMBL/GenBank/DDBJ databases">
        <title>Genome sequencing of the stress-tolerant strain Azospirillum brasilense Az19.</title>
        <authorList>
            <person name="Maroniche G.A."/>
            <person name="Garcia J.E."/>
            <person name="Pagnussat L."/>
            <person name="Amenta M."/>
            <person name="Creus C.M."/>
        </authorList>
    </citation>
    <scope>NUCLEOTIDE SEQUENCE [LARGE SCALE GENOMIC DNA]</scope>
    <source>
        <strain evidence="9 10">Az19</strain>
    </source>
</reference>
<keyword evidence="4" id="KW-0238">DNA-binding</keyword>
<evidence type="ECO:0000256" key="7">
    <source>
        <dbReference type="PROSITE-ProRule" id="PRU10137"/>
    </source>
</evidence>
<dbReference type="PANTHER" id="PTHR30461">
    <property type="entry name" value="DNA-INVERTASE FROM LAMBDOID PROPHAGE"/>
    <property type="match status" value="1"/>
</dbReference>
<dbReference type="PROSITE" id="PS00398">
    <property type="entry name" value="RECOMBINASES_2"/>
    <property type="match status" value="1"/>
</dbReference>
<dbReference type="InterPro" id="IPR006119">
    <property type="entry name" value="Resolv_N"/>
</dbReference>
<keyword evidence="5" id="KW-0233">DNA recombination</keyword>
<accession>A0A5B0KQM2</accession>
<dbReference type="Proteomes" id="UP000325333">
    <property type="component" value="Unassembled WGS sequence"/>
</dbReference>
<dbReference type="AlphaFoldDB" id="A0A5B0KQM2"/>
<dbReference type="SMART" id="SM00857">
    <property type="entry name" value="Resolvase"/>
    <property type="match status" value="1"/>
</dbReference>
<evidence type="ECO:0000256" key="2">
    <source>
        <dbReference type="ARBA" id="ARBA00022908"/>
    </source>
</evidence>
<gene>
    <name evidence="9" type="ORF">FH063_002993</name>
</gene>
<evidence type="ECO:0000256" key="3">
    <source>
        <dbReference type="ARBA" id="ARBA00023100"/>
    </source>
</evidence>
<evidence type="ECO:0000256" key="1">
    <source>
        <dbReference type="ARBA" id="ARBA00009913"/>
    </source>
</evidence>
<dbReference type="InterPro" id="IPR050639">
    <property type="entry name" value="SSR_resolvase"/>
</dbReference>
<feature type="active site" description="O-(5'-phospho-DNA)-serine intermediate" evidence="6 7">
    <location>
        <position position="9"/>
    </location>
</feature>
<keyword evidence="3" id="KW-0230">DNA invertase</keyword>
<organism evidence="9 10">
    <name type="scientific">Azospirillum argentinense</name>
    <dbReference type="NCBI Taxonomy" id="2970906"/>
    <lineage>
        <taxon>Bacteria</taxon>
        <taxon>Pseudomonadati</taxon>
        <taxon>Pseudomonadota</taxon>
        <taxon>Alphaproteobacteria</taxon>
        <taxon>Rhodospirillales</taxon>
        <taxon>Azospirillaceae</taxon>
        <taxon>Azospirillum</taxon>
    </lineage>
</organism>
<dbReference type="EMBL" id="VEWN01000017">
    <property type="protein sequence ID" value="KAA1053074.1"/>
    <property type="molecule type" value="Genomic_DNA"/>
</dbReference>
<dbReference type="InterPro" id="IPR006118">
    <property type="entry name" value="Recombinase_CS"/>
</dbReference>
<dbReference type="PROSITE" id="PS00397">
    <property type="entry name" value="RECOMBINASES_1"/>
    <property type="match status" value="1"/>
</dbReference>
<keyword evidence="2" id="KW-0229">DNA integration</keyword>
<comment type="similarity">
    <text evidence="1">Belongs to the site-specific recombinase resolvase family.</text>
</comment>
<evidence type="ECO:0000256" key="5">
    <source>
        <dbReference type="ARBA" id="ARBA00023172"/>
    </source>
</evidence>
<name>A0A5B0KQM2_9PROT</name>
<feature type="domain" description="Resolvase/invertase-type recombinase catalytic" evidence="8">
    <location>
        <begin position="1"/>
        <end position="136"/>
    </location>
</feature>
<dbReference type="Gene3D" id="3.40.50.1390">
    <property type="entry name" value="Resolvase, N-terminal catalytic domain"/>
    <property type="match status" value="1"/>
</dbReference>
<dbReference type="Pfam" id="PF00239">
    <property type="entry name" value="Resolvase"/>
    <property type="match status" value="1"/>
</dbReference>
<evidence type="ECO:0000256" key="4">
    <source>
        <dbReference type="ARBA" id="ARBA00023125"/>
    </source>
</evidence>